<dbReference type="AlphaFoldDB" id="A0A1F4VZ35"/>
<feature type="transmembrane region" description="Helical" evidence="1">
    <location>
        <begin position="1141"/>
        <end position="1162"/>
    </location>
</feature>
<dbReference type="EMBL" id="MEVT01000020">
    <property type="protein sequence ID" value="OGC62360.1"/>
    <property type="molecule type" value="Genomic_DNA"/>
</dbReference>
<name>A0A1F4VZ35_UNCKA</name>
<feature type="transmembrane region" description="Helical" evidence="1">
    <location>
        <begin position="157"/>
        <end position="175"/>
    </location>
</feature>
<evidence type="ECO:0000256" key="1">
    <source>
        <dbReference type="SAM" id="Phobius"/>
    </source>
</evidence>
<proteinExistence type="predicted"/>
<evidence type="ECO:0000313" key="3">
    <source>
        <dbReference type="Proteomes" id="UP000176614"/>
    </source>
</evidence>
<feature type="transmembrane region" description="Helical" evidence="1">
    <location>
        <begin position="324"/>
        <end position="343"/>
    </location>
</feature>
<feature type="transmembrane region" description="Helical" evidence="1">
    <location>
        <begin position="12"/>
        <end position="30"/>
    </location>
</feature>
<keyword evidence="1" id="KW-1133">Transmembrane helix</keyword>
<keyword evidence="1" id="KW-0472">Membrane</keyword>
<gene>
    <name evidence="2" type="ORF">A2264_05330</name>
</gene>
<dbReference type="Proteomes" id="UP000176614">
    <property type="component" value="Unassembled WGS sequence"/>
</dbReference>
<feature type="transmembrane region" description="Helical" evidence="1">
    <location>
        <begin position="397"/>
        <end position="417"/>
    </location>
</feature>
<protein>
    <recommendedName>
        <fullName evidence="4">Membrane protein 6-pyruvoyl-tetrahydropterin synthase-related domain-containing protein</fullName>
    </recommendedName>
</protein>
<keyword evidence="1" id="KW-0812">Transmembrane</keyword>
<feature type="transmembrane region" description="Helical" evidence="1">
    <location>
        <begin position="350"/>
        <end position="368"/>
    </location>
</feature>
<feature type="transmembrane region" description="Helical" evidence="1">
    <location>
        <begin position="182"/>
        <end position="197"/>
    </location>
</feature>
<feature type="transmembrane region" description="Helical" evidence="1">
    <location>
        <begin position="203"/>
        <end position="222"/>
    </location>
</feature>
<evidence type="ECO:0008006" key="4">
    <source>
        <dbReference type="Google" id="ProtNLM"/>
    </source>
</evidence>
<sequence length="1168" mass="132855">MLPSIKAKVLKSVFPAILVLVTLIVCKQNYTRDTYLTGWDTLHPEFNFKLYWSRIIDGVWQEHQGLGAVASQAHASEIPRIIILQVFDFFLPTNQLRYAYAFLMLVLGPLGVYAFLYFCLLDRKSTLPRAMGAFLGGLFYLFNLGTVQHFYVPLEMFLTHYGFLGWVFLSASLYFQTGRKKHLVLFLLFSIFIIPQAHTSTLFYSYILLLTAYLGVFGISSVRDKGIKVSLSRFGIIILYTLSLNSFWLFPNLYFAVNHGREIQQSKIHMLFSEEAFLQNKAYGNINDVAIVKNFLFNWGEYVGSNQFGELLGEWRTHLLQKHVVNIGYALFIFVLLGGILGSIKKDTKIIGLLVGVLMLSVFFLLNVNPPLGFLFKWMQSNIPLFKEAFRFPFTKFSIGLILAYSCLFGYLLGNIYSSLEKFWTGRFVIYLIMSLFITLTFSGAIVYYAFPLIKGNLISSSMRVSIPSRYFNMFDFFSQQKLYGRVADFPIHSFWGWTYHSWDSRGLGYQGAGFLWFGIKQPLLNREFDRWNIINENYYREMTKAVYSEDAAAFEKVLNKYDIRWLLVDDSIIAPGVDPKVLFKEELQSIISSMSSIRMAQDFGQGLKVYEYTPTKNFSLVSETKEYYISNYSTYKEFTDPVYENYGDYVSIAENNYPGIGITNSDESVFDGLIEDKEDKYVLNFGKPDDSLYYKYFTIYGRRELNTLVLDITRPDGDPRSVLESRKVTLVVDKHPILKVNGSAVGISDMTKDEKLLEGVEMRKNETLNFDIQYAELKSISINDSHKVLESCSDYRGAAAYAIRYETNGFSLVGRNVDACVTAPLRQYIPEYAKDVVLTYKVASSGSTGMVCVFNSISGLCEGQNLSDGSYFVKISGDPDDYYLRFISNTLTSSSEESVRFFDIQIGESTLDSSFIINPLLSTGSSFVVVPKNEDKELADFVSSPRICNSGSTSFENSTVQKHPDGTITYDSTNESVCDSFHFPAISHKSGALLEIESRNISGMPLRVCVTNEITKRCDLYVSLGESSQYKKKFYIIPPLDEGTGYTVNISNLTFGNTRAVNELKYINMTELPYNYIKNMGTSPDKGTGTLIEYSEAYEPGWVAVCGWRLCPAEHVKVNNWSNGWVFEGTVDLSKIRMYFWPQALEYLGFILSGLSIASLLNRKKKK</sequence>
<reference evidence="2 3" key="1">
    <citation type="journal article" date="2016" name="Nat. Commun.">
        <title>Thousands of microbial genomes shed light on interconnected biogeochemical processes in an aquifer system.</title>
        <authorList>
            <person name="Anantharaman K."/>
            <person name="Brown C.T."/>
            <person name="Hug L.A."/>
            <person name="Sharon I."/>
            <person name="Castelle C.J."/>
            <person name="Probst A.J."/>
            <person name="Thomas B.C."/>
            <person name="Singh A."/>
            <person name="Wilkins M.J."/>
            <person name="Karaoz U."/>
            <person name="Brodie E.L."/>
            <person name="Williams K.H."/>
            <person name="Hubbard S.S."/>
            <person name="Banfield J.F."/>
        </authorList>
    </citation>
    <scope>NUCLEOTIDE SEQUENCE [LARGE SCALE GENOMIC DNA]</scope>
</reference>
<comment type="caution">
    <text evidence="2">The sequence shown here is derived from an EMBL/GenBank/DDBJ whole genome shotgun (WGS) entry which is preliminary data.</text>
</comment>
<accession>A0A1F4VZ35</accession>
<feature type="transmembrane region" description="Helical" evidence="1">
    <location>
        <begin position="98"/>
        <end position="120"/>
    </location>
</feature>
<feature type="transmembrane region" description="Helical" evidence="1">
    <location>
        <begin position="429"/>
        <end position="451"/>
    </location>
</feature>
<organism evidence="2 3">
    <name type="scientific">candidate division WWE3 bacterium RIFOXYA2_FULL_46_9</name>
    <dbReference type="NCBI Taxonomy" id="1802636"/>
    <lineage>
        <taxon>Bacteria</taxon>
        <taxon>Katanobacteria</taxon>
    </lineage>
</organism>
<feature type="transmembrane region" description="Helical" evidence="1">
    <location>
        <begin position="132"/>
        <end position="151"/>
    </location>
</feature>
<evidence type="ECO:0000313" key="2">
    <source>
        <dbReference type="EMBL" id="OGC62360.1"/>
    </source>
</evidence>
<feature type="transmembrane region" description="Helical" evidence="1">
    <location>
        <begin position="234"/>
        <end position="257"/>
    </location>
</feature>